<dbReference type="PANTHER" id="PTHR43581:SF2">
    <property type="entry name" value="EXCINUCLEASE ATPASE SUBUNIT"/>
    <property type="match status" value="1"/>
</dbReference>
<name>A0A1D9G7Z6_MOOP1</name>
<gene>
    <name evidence="2" type="ORF">BJP36_31435</name>
</gene>
<dbReference type="InterPro" id="IPR041685">
    <property type="entry name" value="AAA_GajA/Old/RecF-like"/>
</dbReference>
<protein>
    <submittedName>
        <fullName evidence="2">AAA family ATPase</fullName>
    </submittedName>
</protein>
<accession>A0A1D9G7Z6</accession>
<dbReference type="InterPro" id="IPR027417">
    <property type="entry name" value="P-loop_NTPase"/>
</dbReference>
<feature type="domain" description="Endonuclease GajA/Old nuclease/RecF-like AAA" evidence="1">
    <location>
        <begin position="3"/>
        <end position="146"/>
    </location>
</feature>
<evidence type="ECO:0000313" key="2">
    <source>
        <dbReference type="EMBL" id="AOY83767.1"/>
    </source>
</evidence>
<dbReference type="PANTHER" id="PTHR43581">
    <property type="entry name" value="ATP/GTP PHOSPHATASE"/>
    <property type="match status" value="1"/>
</dbReference>
<proteinExistence type="predicted"/>
<reference evidence="3" key="1">
    <citation type="submission" date="2016-10" db="EMBL/GenBank/DDBJ databases">
        <title>Comparative genomics uncovers the prolific and rare metabolic potential of the cyanobacterial genus Moorea.</title>
        <authorList>
            <person name="Leao T."/>
            <person name="Castelao G."/>
            <person name="Korobeynikov A."/>
            <person name="Monroe E.A."/>
            <person name="Podell S."/>
            <person name="Glukhov E."/>
            <person name="Allen E."/>
            <person name="Gerwick W.H."/>
            <person name="Gerwick L."/>
        </authorList>
    </citation>
    <scope>NUCLEOTIDE SEQUENCE [LARGE SCALE GENOMIC DNA]</scope>
    <source>
        <strain evidence="3">JHB</strain>
    </source>
</reference>
<dbReference type="AlphaFoldDB" id="A0A1D9G7Z6"/>
<dbReference type="Pfam" id="PF13175">
    <property type="entry name" value="AAA_15"/>
    <property type="match status" value="2"/>
</dbReference>
<sequence>MAEKLTVKNFAGIDELEIEVKRINIVIGPQASGKSVCAKLLFYFKNFVWKILATVQNEQTKPQLDSSYSQTFQDYFPPDSWGDDDFYIKYEISTVFIEISRNKNSKSKSIIKFSYSDFFKKELLELRKVLKKIKKKSSDKSPQIERIERFFFTEQVLREQLTEFLRISLCDEAAYTQLFIPAGRSFFANLQSSIFSVISNKTVIDPFMSEFGSTYERIKRFNVIIMNQSENIKEKEINDEIDRLIKKILCGEHIQEKGEDFVKMADGRRISIANSSSGQQETFPLTIILSALHFLVDEDSAGQTVYIEEPEAHLFPSAQRNIIELIACVFNSHPEKLQFFITTHSPYLLTAINNLLQAGMLYEESSQDTLPKLEKIVPRYKALSTSDVSAYVLENGKAKNILYNDTGLIDANVIDGVSDQLAIEFDQLLDLA</sequence>
<dbReference type="Gene3D" id="3.40.50.300">
    <property type="entry name" value="P-loop containing nucleotide triphosphate hydrolases"/>
    <property type="match status" value="1"/>
</dbReference>
<feature type="domain" description="Endonuclease GajA/Old nuclease/RecF-like AAA" evidence="1">
    <location>
        <begin position="186"/>
        <end position="348"/>
    </location>
</feature>
<organism evidence="2 3">
    <name type="scientific">Moorena producens (strain JHB)</name>
    <dbReference type="NCBI Taxonomy" id="1454205"/>
    <lineage>
        <taxon>Bacteria</taxon>
        <taxon>Bacillati</taxon>
        <taxon>Cyanobacteriota</taxon>
        <taxon>Cyanophyceae</taxon>
        <taxon>Coleofasciculales</taxon>
        <taxon>Coleofasciculaceae</taxon>
        <taxon>Moorena</taxon>
    </lineage>
</organism>
<dbReference type="InterPro" id="IPR051396">
    <property type="entry name" value="Bact_Antivir_Def_Nuclease"/>
</dbReference>
<evidence type="ECO:0000313" key="3">
    <source>
        <dbReference type="Proteomes" id="UP000176944"/>
    </source>
</evidence>
<evidence type="ECO:0000259" key="1">
    <source>
        <dbReference type="Pfam" id="PF13175"/>
    </source>
</evidence>
<dbReference type="SUPFAM" id="SSF52540">
    <property type="entry name" value="P-loop containing nucleoside triphosphate hydrolases"/>
    <property type="match status" value="1"/>
</dbReference>
<dbReference type="EMBL" id="CP017708">
    <property type="protein sequence ID" value="AOY83767.1"/>
    <property type="molecule type" value="Genomic_DNA"/>
</dbReference>
<dbReference type="Proteomes" id="UP000176944">
    <property type="component" value="Chromosome"/>
</dbReference>